<dbReference type="RefSeq" id="WP_354636345.1">
    <property type="nucleotide sequence ID" value="NZ_CP159837.1"/>
</dbReference>
<evidence type="ECO:0000313" key="2">
    <source>
        <dbReference type="EMBL" id="XCM39986.1"/>
    </source>
</evidence>
<accession>A0AAU8JPA1</accession>
<feature type="transmembrane region" description="Helical" evidence="1">
    <location>
        <begin position="41"/>
        <end position="64"/>
    </location>
</feature>
<gene>
    <name evidence="2" type="ORF">ABWT76_002958</name>
</gene>
<protein>
    <submittedName>
        <fullName evidence="2">Uncharacterized protein</fullName>
    </submittedName>
</protein>
<name>A0AAU8JPA1_9CYAN</name>
<dbReference type="AlphaFoldDB" id="A0AAU8JPA1"/>
<evidence type="ECO:0000256" key="1">
    <source>
        <dbReference type="SAM" id="Phobius"/>
    </source>
</evidence>
<keyword evidence="1" id="KW-0812">Transmembrane</keyword>
<proteinExistence type="predicted"/>
<sequence length="238" mass="27437">MRRDLEGLPITKGEIRRISGISVDDLMQNYTLKDQQKRSKFLYKETTVVFGLTGMVFLGSLTFGDVMFWQLRGITFDLMIANQMPWLLFGSMAIASLVVAIAARFFWLKNNTRKAESLLGILADVEKYNDLIDVIHLNDLLEDVGNTDVEIINRKQVITALRHTRENLVRALKTERIFRENQQVITRNPDLFAHNLTSVEAMQMSDRATERGRLLNEALQIALNAQAEMRKLKQDRFF</sequence>
<organism evidence="2">
    <name type="scientific">Planktothricoides raciborskii GIHE-MW2</name>
    <dbReference type="NCBI Taxonomy" id="2792601"/>
    <lineage>
        <taxon>Bacteria</taxon>
        <taxon>Bacillati</taxon>
        <taxon>Cyanobacteriota</taxon>
        <taxon>Cyanophyceae</taxon>
        <taxon>Oscillatoriophycideae</taxon>
        <taxon>Oscillatoriales</taxon>
        <taxon>Oscillatoriaceae</taxon>
        <taxon>Planktothricoides</taxon>
    </lineage>
</organism>
<keyword evidence="1" id="KW-0472">Membrane</keyword>
<dbReference type="EMBL" id="CP159837">
    <property type="protein sequence ID" value="XCM39986.1"/>
    <property type="molecule type" value="Genomic_DNA"/>
</dbReference>
<reference evidence="2" key="1">
    <citation type="submission" date="2024-07" db="EMBL/GenBank/DDBJ databases">
        <authorList>
            <person name="Kim Y.J."/>
            <person name="Jeong J.Y."/>
        </authorList>
    </citation>
    <scope>NUCLEOTIDE SEQUENCE</scope>
    <source>
        <strain evidence="2">GIHE-MW2</strain>
    </source>
</reference>
<feature type="transmembrane region" description="Helical" evidence="1">
    <location>
        <begin position="84"/>
        <end position="107"/>
    </location>
</feature>
<keyword evidence="1" id="KW-1133">Transmembrane helix</keyword>